<keyword evidence="7 13" id="KW-0067">ATP-binding</keyword>
<dbReference type="Gene3D" id="1.10.860.10">
    <property type="entry name" value="DNAb Helicase, Chain A"/>
    <property type="match status" value="1"/>
</dbReference>
<organism evidence="15 16">
    <name type="scientific">Sutterella wadsworthensis 2_1_59BFAA</name>
    <dbReference type="NCBI Taxonomy" id="742823"/>
    <lineage>
        <taxon>Bacteria</taxon>
        <taxon>Pseudomonadati</taxon>
        <taxon>Pseudomonadota</taxon>
        <taxon>Betaproteobacteria</taxon>
        <taxon>Burkholderiales</taxon>
        <taxon>Sutterellaceae</taxon>
        <taxon>Sutterella</taxon>
    </lineage>
</organism>
<comment type="function">
    <text evidence="10 13">The main replicative DNA helicase, it participates in initiation and elongation during chromosome replication. Travels ahead of the DNA replisome, separating dsDNA into templates for DNA synthesis. A processive ATP-dependent 5'-3' DNA helicase it has DNA-dependent ATPase activity.</text>
</comment>
<comment type="catalytic activity">
    <reaction evidence="11 13">
        <text>ATP + H2O = ADP + phosphate + H(+)</text>
        <dbReference type="Rhea" id="RHEA:13065"/>
        <dbReference type="ChEBI" id="CHEBI:15377"/>
        <dbReference type="ChEBI" id="CHEBI:15378"/>
        <dbReference type="ChEBI" id="CHEBI:30616"/>
        <dbReference type="ChEBI" id="CHEBI:43474"/>
        <dbReference type="ChEBI" id="CHEBI:456216"/>
        <dbReference type="EC" id="5.6.2.3"/>
    </reaction>
</comment>
<comment type="similarity">
    <text evidence="1 13">Belongs to the helicase family. DnaB subfamily.</text>
</comment>
<dbReference type="GO" id="GO:0003677">
    <property type="term" value="F:DNA binding"/>
    <property type="evidence" value="ECO:0007669"/>
    <property type="project" value="UniProtKB-UniRule"/>
</dbReference>
<feature type="domain" description="SF4 helicase" evidence="14">
    <location>
        <begin position="192"/>
        <end position="458"/>
    </location>
</feature>
<keyword evidence="6 13" id="KW-0347">Helicase</keyword>
<dbReference type="InterPro" id="IPR027417">
    <property type="entry name" value="P-loop_NTPase"/>
</dbReference>
<name>K1KJU6_9BURK</name>
<dbReference type="EC" id="5.6.2.3" evidence="12 13"/>
<proteinExistence type="inferred from homology"/>
<evidence type="ECO:0000256" key="1">
    <source>
        <dbReference type="ARBA" id="ARBA00008428"/>
    </source>
</evidence>
<evidence type="ECO:0000313" key="15">
    <source>
        <dbReference type="EMBL" id="EKB32024.1"/>
    </source>
</evidence>
<evidence type="ECO:0000256" key="12">
    <source>
        <dbReference type="NCBIfam" id="TIGR00665"/>
    </source>
</evidence>
<dbReference type="GO" id="GO:1990077">
    <property type="term" value="C:primosome complex"/>
    <property type="evidence" value="ECO:0007669"/>
    <property type="project" value="UniProtKB-UniRule"/>
</dbReference>
<dbReference type="CDD" id="cd00984">
    <property type="entry name" value="DnaB_C"/>
    <property type="match status" value="1"/>
</dbReference>
<dbReference type="PANTHER" id="PTHR30153:SF2">
    <property type="entry name" value="REPLICATIVE DNA HELICASE"/>
    <property type="match status" value="1"/>
</dbReference>
<evidence type="ECO:0000259" key="14">
    <source>
        <dbReference type="PROSITE" id="PS51199"/>
    </source>
</evidence>
<evidence type="ECO:0000256" key="11">
    <source>
        <dbReference type="ARBA" id="ARBA00048954"/>
    </source>
</evidence>
<dbReference type="GO" id="GO:0006269">
    <property type="term" value="P:DNA replication, synthesis of primer"/>
    <property type="evidence" value="ECO:0007669"/>
    <property type="project" value="UniProtKB-UniRule"/>
</dbReference>
<dbReference type="AlphaFoldDB" id="K1KJU6"/>
<dbReference type="HOGENOM" id="CLU_005373_0_0_4"/>
<dbReference type="InterPro" id="IPR003593">
    <property type="entry name" value="AAA+_ATPase"/>
</dbReference>
<comment type="caution">
    <text evidence="15">The sequence shown here is derived from an EMBL/GenBank/DDBJ whole genome shotgun (WGS) entry which is preliminary data.</text>
</comment>
<dbReference type="GO" id="GO:0042802">
    <property type="term" value="F:identical protein binding"/>
    <property type="evidence" value="ECO:0007669"/>
    <property type="project" value="UniProtKB-ARBA"/>
</dbReference>
<dbReference type="Gene3D" id="3.40.50.300">
    <property type="entry name" value="P-loop containing nucleotide triphosphate hydrolases"/>
    <property type="match status" value="1"/>
</dbReference>
<keyword evidence="16" id="KW-1185">Reference proteome</keyword>
<dbReference type="SMART" id="SM00382">
    <property type="entry name" value="AAA"/>
    <property type="match status" value="1"/>
</dbReference>
<dbReference type="SUPFAM" id="SSF52540">
    <property type="entry name" value="P-loop containing nucleoside triphosphate hydrolases"/>
    <property type="match status" value="1"/>
</dbReference>
<dbReference type="InterPro" id="IPR016136">
    <property type="entry name" value="DNA_helicase_N/primase_C"/>
</dbReference>
<dbReference type="GO" id="GO:0005829">
    <property type="term" value="C:cytosol"/>
    <property type="evidence" value="ECO:0007669"/>
    <property type="project" value="TreeGrafter"/>
</dbReference>
<dbReference type="GO" id="GO:0016887">
    <property type="term" value="F:ATP hydrolysis activity"/>
    <property type="evidence" value="ECO:0007669"/>
    <property type="project" value="RHEA"/>
</dbReference>
<dbReference type="EMBL" id="ADMG01000011">
    <property type="protein sequence ID" value="EKB32024.1"/>
    <property type="molecule type" value="Genomic_DNA"/>
</dbReference>
<dbReference type="Proteomes" id="UP000005835">
    <property type="component" value="Unassembled WGS sequence"/>
</dbReference>
<dbReference type="NCBIfam" id="TIGR00665">
    <property type="entry name" value="DnaB"/>
    <property type="match status" value="1"/>
</dbReference>
<keyword evidence="3 13" id="KW-0235">DNA replication</keyword>
<keyword evidence="5 13" id="KW-0378">Hydrolase</keyword>
<keyword evidence="2 13" id="KW-0639">Primosome</keyword>
<dbReference type="FunFam" id="1.10.860.10:FF:000001">
    <property type="entry name" value="Replicative DNA helicase"/>
    <property type="match status" value="1"/>
</dbReference>
<evidence type="ECO:0000256" key="5">
    <source>
        <dbReference type="ARBA" id="ARBA00022801"/>
    </source>
</evidence>
<dbReference type="GO" id="GO:0005524">
    <property type="term" value="F:ATP binding"/>
    <property type="evidence" value="ECO:0007669"/>
    <property type="project" value="UniProtKB-UniRule"/>
</dbReference>
<dbReference type="eggNOG" id="COG0305">
    <property type="taxonomic scope" value="Bacteria"/>
</dbReference>
<dbReference type="FunFam" id="3.40.50.300:FF:000076">
    <property type="entry name" value="Replicative DNA helicase"/>
    <property type="match status" value="1"/>
</dbReference>
<reference evidence="15 16" key="1">
    <citation type="submission" date="2012-05" db="EMBL/GenBank/DDBJ databases">
        <title>The Genome Sequence of Sutterella wadsworthensis 2_1_59BFAA.</title>
        <authorList>
            <consortium name="The Broad Institute Genome Sequencing Platform"/>
            <person name="Earl A."/>
            <person name="Ward D."/>
            <person name="Feldgarden M."/>
            <person name="Gevers D."/>
            <person name="Daigneault M."/>
            <person name="Strauss J."/>
            <person name="Allen-Vercoe E."/>
            <person name="Walker B."/>
            <person name="Young S.K."/>
            <person name="Zeng Q."/>
            <person name="Gargeya S."/>
            <person name="Fitzgerald M."/>
            <person name="Haas B."/>
            <person name="Abouelleil A."/>
            <person name="Alvarado L."/>
            <person name="Arachchi H.M."/>
            <person name="Berlin A.M."/>
            <person name="Chapman S.B."/>
            <person name="Goldberg J."/>
            <person name="Griggs A."/>
            <person name="Gujja S."/>
            <person name="Hansen M."/>
            <person name="Howarth C."/>
            <person name="Imamovic A."/>
            <person name="Larimer J."/>
            <person name="McCowen C."/>
            <person name="Montmayeur A."/>
            <person name="Murphy C."/>
            <person name="Neiman D."/>
            <person name="Pearson M."/>
            <person name="Priest M."/>
            <person name="Roberts A."/>
            <person name="Saif S."/>
            <person name="Shea T."/>
            <person name="Sisk P."/>
            <person name="Sykes S."/>
            <person name="Wortman J."/>
            <person name="Nusbaum C."/>
            <person name="Birren B."/>
        </authorList>
    </citation>
    <scope>NUCLEOTIDE SEQUENCE [LARGE SCALE GENOMIC DNA]</scope>
    <source>
        <strain evidence="15 16">2_1_59BFAA</strain>
    </source>
</reference>
<evidence type="ECO:0000256" key="9">
    <source>
        <dbReference type="ARBA" id="ARBA00023235"/>
    </source>
</evidence>
<dbReference type="InterPro" id="IPR007693">
    <property type="entry name" value="DNA_helicase_DnaB-like_N"/>
</dbReference>
<dbReference type="NCBIfam" id="NF004384">
    <property type="entry name" value="PRK05748.1"/>
    <property type="match status" value="1"/>
</dbReference>
<keyword evidence="4 13" id="KW-0547">Nucleotide-binding</keyword>
<dbReference type="PANTHER" id="PTHR30153">
    <property type="entry name" value="REPLICATIVE DNA HELICASE DNAB"/>
    <property type="match status" value="1"/>
</dbReference>
<evidence type="ECO:0000256" key="6">
    <source>
        <dbReference type="ARBA" id="ARBA00022806"/>
    </source>
</evidence>
<dbReference type="GO" id="GO:0043139">
    <property type="term" value="F:5'-3' DNA helicase activity"/>
    <property type="evidence" value="ECO:0007669"/>
    <property type="project" value="UniProtKB-EC"/>
</dbReference>
<dbReference type="RefSeq" id="WP_005433547.1">
    <property type="nucleotide sequence ID" value="NZ_JH815513.1"/>
</dbReference>
<dbReference type="Pfam" id="PF03796">
    <property type="entry name" value="DnaB_C"/>
    <property type="match status" value="1"/>
</dbReference>
<evidence type="ECO:0000256" key="2">
    <source>
        <dbReference type="ARBA" id="ARBA00022515"/>
    </source>
</evidence>
<dbReference type="InterPro" id="IPR007692">
    <property type="entry name" value="DNA_helicase_DnaB"/>
</dbReference>
<evidence type="ECO:0000256" key="4">
    <source>
        <dbReference type="ARBA" id="ARBA00022741"/>
    </source>
</evidence>
<protein>
    <recommendedName>
        <fullName evidence="12 13">Replicative DNA helicase</fullName>
        <ecNumber evidence="12 13">5.6.2.3</ecNumber>
    </recommendedName>
</protein>
<dbReference type="PROSITE" id="PS51199">
    <property type="entry name" value="SF4_HELICASE"/>
    <property type="match status" value="1"/>
</dbReference>
<dbReference type="InterPro" id="IPR007694">
    <property type="entry name" value="DNA_helicase_DnaB-like_C"/>
</dbReference>
<dbReference type="Pfam" id="PF00772">
    <property type="entry name" value="DnaB"/>
    <property type="match status" value="1"/>
</dbReference>
<keyword evidence="8 13" id="KW-0238">DNA-binding</keyword>
<evidence type="ECO:0000256" key="13">
    <source>
        <dbReference type="RuleBase" id="RU362085"/>
    </source>
</evidence>
<evidence type="ECO:0000256" key="3">
    <source>
        <dbReference type="ARBA" id="ARBA00022705"/>
    </source>
</evidence>
<evidence type="ECO:0000256" key="10">
    <source>
        <dbReference type="ARBA" id="ARBA00044932"/>
    </source>
</evidence>
<dbReference type="STRING" id="742823.HMPREF9465_00363"/>
<dbReference type="SUPFAM" id="SSF48024">
    <property type="entry name" value="N-terminal domain of DnaB helicase"/>
    <property type="match status" value="1"/>
</dbReference>
<dbReference type="OrthoDB" id="9773982at2"/>
<evidence type="ECO:0000256" key="8">
    <source>
        <dbReference type="ARBA" id="ARBA00023125"/>
    </source>
</evidence>
<evidence type="ECO:0000256" key="7">
    <source>
        <dbReference type="ARBA" id="ARBA00022840"/>
    </source>
</evidence>
<dbReference type="PATRIC" id="fig|742823.3.peg.359"/>
<evidence type="ECO:0000313" key="16">
    <source>
        <dbReference type="Proteomes" id="UP000005835"/>
    </source>
</evidence>
<gene>
    <name evidence="15" type="ORF">HMPREF9465_00363</name>
</gene>
<sequence length="465" mass="51579">MTDLIEDPAAQAVRRPPQSINSEQSILGGLMIDNNALDSIVDIIQPDDFYRRDHKIIYEHIAAMIQRGRPADSLTVAESLRDAGLDTDTDTGGFAYLAELVNNTPSAANIRRYAEIVHDKSVLRQLISAGDHMVTCALQPEGRETAQILDEAERIVLAINERNSRGQRGFQPMATLVREVSEKIIDLYQNQQGSEVTGVPTGYPNLDRELAGLQRGDLIIIAGRPSMGKTSFAINIAENVGVRQELPVAVFSLEMGGDQLAQRLISSVANIDAQKLRKAQLEDEEWNAFSKAVHRLENKPIYIDDTPALMISELSSRARRLVNQTGPLGLIVVDYIQLMTGRAGVDNRSTELSEISRGLKALAKELHCPVIVLSQLNRSLEQRADKRPIMSDLRESGAIEQDADVIMFIYREVVYNKDTPDKNLAEIIIAKQRNGPIGTLRMVFRGGNTRFEPWAGDVGYWEGVQ</sequence>
<dbReference type="InterPro" id="IPR036185">
    <property type="entry name" value="DNA_heli_DnaB-like_N_sf"/>
</dbReference>
<keyword evidence="9" id="KW-0413">Isomerase</keyword>
<accession>K1KJU6</accession>